<accession>A0A939E1T9</accession>
<feature type="transmembrane region" description="Helical" evidence="6">
    <location>
        <begin position="95"/>
        <end position="119"/>
    </location>
</feature>
<feature type="transmembrane region" description="Helical" evidence="6">
    <location>
        <begin position="186"/>
        <end position="206"/>
    </location>
</feature>
<reference evidence="7" key="1">
    <citation type="submission" date="2021-03" db="EMBL/GenBank/DDBJ databases">
        <authorList>
            <person name="Sun Q."/>
        </authorList>
    </citation>
    <scope>NUCLEOTIDE SEQUENCE</scope>
    <source>
        <strain evidence="7">CCM 8862</strain>
    </source>
</reference>
<gene>
    <name evidence="7" type="primary">fetB</name>
    <name evidence="7" type="ORF">JZY06_04925</name>
</gene>
<dbReference type="EMBL" id="JAFLEQ010000008">
    <property type="protein sequence ID" value="MBN9643962.1"/>
    <property type="molecule type" value="Genomic_DNA"/>
</dbReference>
<evidence type="ECO:0000256" key="2">
    <source>
        <dbReference type="ARBA" id="ARBA00005268"/>
    </source>
</evidence>
<dbReference type="PANTHER" id="PTHR30028:SF0">
    <property type="entry name" value="PROTEIN ALUMINUM SENSITIVE 3"/>
    <property type="match status" value="1"/>
</dbReference>
<evidence type="ECO:0000256" key="4">
    <source>
        <dbReference type="ARBA" id="ARBA00022989"/>
    </source>
</evidence>
<evidence type="ECO:0000256" key="6">
    <source>
        <dbReference type="SAM" id="Phobius"/>
    </source>
</evidence>
<dbReference type="Pfam" id="PF03649">
    <property type="entry name" value="UPF0014"/>
    <property type="match status" value="1"/>
</dbReference>
<keyword evidence="8" id="KW-1185">Reference proteome</keyword>
<feature type="transmembrane region" description="Helical" evidence="6">
    <location>
        <begin position="131"/>
        <end position="151"/>
    </location>
</feature>
<name>A0A939E1T9_9CORY</name>
<feature type="transmembrane region" description="Helical" evidence="6">
    <location>
        <begin position="218"/>
        <end position="241"/>
    </location>
</feature>
<organism evidence="7 8">
    <name type="scientific">Corynebacterium mendelii</name>
    <dbReference type="NCBI Taxonomy" id="2765362"/>
    <lineage>
        <taxon>Bacteria</taxon>
        <taxon>Bacillati</taxon>
        <taxon>Actinomycetota</taxon>
        <taxon>Actinomycetes</taxon>
        <taxon>Mycobacteriales</taxon>
        <taxon>Corynebacteriaceae</taxon>
        <taxon>Corynebacterium</taxon>
    </lineage>
</organism>
<feature type="transmembrane region" description="Helical" evidence="6">
    <location>
        <begin position="37"/>
        <end position="59"/>
    </location>
</feature>
<evidence type="ECO:0000256" key="3">
    <source>
        <dbReference type="ARBA" id="ARBA00022692"/>
    </source>
</evidence>
<dbReference type="AlphaFoldDB" id="A0A939E1T9"/>
<evidence type="ECO:0000256" key="1">
    <source>
        <dbReference type="ARBA" id="ARBA00004141"/>
    </source>
</evidence>
<feature type="transmembrane region" description="Helical" evidence="6">
    <location>
        <begin position="65"/>
        <end position="83"/>
    </location>
</feature>
<dbReference type="InterPro" id="IPR005226">
    <property type="entry name" value="UPF0014_fam"/>
</dbReference>
<comment type="similarity">
    <text evidence="2">Belongs to the UPF0014 family.</text>
</comment>
<comment type="subcellular location">
    <subcellularLocation>
        <location evidence="1">Membrane</location>
        <topology evidence="1">Multi-pass membrane protein</topology>
    </subcellularLocation>
</comment>
<sequence>MTDVAVLSLWQLAAAYLFVLILVVVVRVKKLGREKEIVLATSRMTLQLVAVGYLLVYLIGHPSPWLTLLIVAVMEVFAVHTISRQTATNSVGLTTAVAVAMVGGTGCCLAWFVVMVVAVDPWYEPRHVIPLAGMLIGNSMTGITLGVNQLVNGMADHRRDIEAALMLGAVAEDACKQVRDRSFDAAIIPTVNSMLGMGIVFLPGMMTGQILSGTDPRLAVAYQIAIVLGIAGSVALTVVIFNRIAYRSFFTDRVQLVPSQKVTAAP</sequence>
<evidence type="ECO:0000256" key="5">
    <source>
        <dbReference type="ARBA" id="ARBA00023136"/>
    </source>
</evidence>
<keyword evidence="5 6" id="KW-0472">Membrane</keyword>
<dbReference type="GO" id="GO:0005886">
    <property type="term" value="C:plasma membrane"/>
    <property type="evidence" value="ECO:0007669"/>
    <property type="project" value="TreeGrafter"/>
</dbReference>
<feature type="transmembrane region" description="Helical" evidence="6">
    <location>
        <begin position="6"/>
        <end position="25"/>
    </location>
</feature>
<proteinExistence type="inferred from homology"/>
<comment type="caution">
    <text evidence="7">The sequence shown here is derived from an EMBL/GenBank/DDBJ whole genome shotgun (WGS) entry which is preliminary data.</text>
</comment>
<evidence type="ECO:0000313" key="8">
    <source>
        <dbReference type="Proteomes" id="UP000664332"/>
    </source>
</evidence>
<keyword evidence="3 6" id="KW-0812">Transmembrane</keyword>
<protein>
    <submittedName>
        <fullName evidence="7">Iron export ABC transporter permease subunit FetB</fullName>
    </submittedName>
</protein>
<keyword evidence="4 6" id="KW-1133">Transmembrane helix</keyword>
<evidence type="ECO:0000313" key="7">
    <source>
        <dbReference type="EMBL" id="MBN9643962.1"/>
    </source>
</evidence>
<dbReference type="Proteomes" id="UP000664332">
    <property type="component" value="Unassembled WGS sequence"/>
</dbReference>
<dbReference type="PANTHER" id="PTHR30028">
    <property type="entry name" value="UPF0014 INNER MEMBRANE PROTEIN YBBM-RELATED"/>
    <property type="match status" value="1"/>
</dbReference>
<dbReference type="RefSeq" id="WP_207118764.1">
    <property type="nucleotide sequence ID" value="NZ_JAFLEQ010000008.1"/>
</dbReference>